<dbReference type="OrthoDB" id="5796352at2"/>
<sequence length="73" mass="8350">MSQITARLPDETVSALDRAAKSLHRTRADIIRHAIEAYLEDFDDLSLAVERLRDPCDETVNWQEARRALLADD</sequence>
<dbReference type="Proteomes" id="UP000035036">
    <property type="component" value="Chromosome"/>
</dbReference>
<feature type="domain" description="Ribbon-helix-helix protein CopG" evidence="1">
    <location>
        <begin position="3"/>
        <end position="40"/>
    </location>
</feature>
<protein>
    <submittedName>
        <fullName evidence="2">CopG family transcriptional regulator</fullName>
    </submittedName>
</protein>
<accession>A0A0B5FU07</accession>
<dbReference type="InterPro" id="IPR002145">
    <property type="entry name" value="CopG"/>
</dbReference>
<dbReference type="Gene3D" id="1.10.1220.10">
    <property type="entry name" value="Met repressor-like"/>
    <property type="match status" value="1"/>
</dbReference>
<dbReference type="InterPro" id="IPR013321">
    <property type="entry name" value="Arc_rbn_hlx_hlx"/>
</dbReference>
<keyword evidence="3" id="KW-1185">Reference proteome</keyword>
<dbReference type="InterPro" id="IPR010985">
    <property type="entry name" value="Ribbon_hlx_hlx"/>
</dbReference>
<dbReference type="KEGG" id="gsb:GSUB_15460"/>
<dbReference type="HOGENOM" id="CLU_155311_7_1_7"/>
<name>A0A0B5FU07_9BACT</name>
<dbReference type="GO" id="GO:0006355">
    <property type="term" value="P:regulation of DNA-templated transcription"/>
    <property type="evidence" value="ECO:0007669"/>
    <property type="project" value="InterPro"/>
</dbReference>
<dbReference type="RefSeq" id="WP_040201613.1">
    <property type="nucleotide sequence ID" value="NZ_CP010311.1"/>
</dbReference>
<reference evidence="2 3" key="1">
    <citation type="journal article" date="2015" name="Genome Announc.">
        <title>Genomes of Geoalkalibacter ferrihydriticus Z-0531T and Geoalkalibacter subterraneus Red1T, Two Haloalkaliphilic Metal-Reducing Deltaproteobacteria.</title>
        <authorList>
            <person name="Badalamenti J.P."/>
            <person name="Krajmalnik-Brown R."/>
            <person name="Torres C.I."/>
            <person name="Bond D.R."/>
        </authorList>
    </citation>
    <scope>NUCLEOTIDE SEQUENCE [LARGE SCALE GENOMIC DNA]</scope>
    <source>
        <strain evidence="2 3">Red1</strain>
    </source>
</reference>
<dbReference type="AlphaFoldDB" id="A0A0B5FU07"/>
<dbReference type="SUPFAM" id="SSF47598">
    <property type="entry name" value="Ribbon-helix-helix"/>
    <property type="match status" value="1"/>
</dbReference>
<dbReference type="Pfam" id="PF01402">
    <property type="entry name" value="RHH_1"/>
    <property type="match status" value="1"/>
</dbReference>
<evidence type="ECO:0000313" key="2">
    <source>
        <dbReference type="EMBL" id="AJF07665.1"/>
    </source>
</evidence>
<evidence type="ECO:0000313" key="3">
    <source>
        <dbReference type="Proteomes" id="UP000035036"/>
    </source>
</evidence>
<organism evidence="2 3">
    <name type="scientific">Geoalkalibacter subterraneus</name>
    <dbReference type="NCBI Taxonomy" id="483547"/>
    <lineage>
        <taxon>Bacteria</taxon>
        <taxon>Pseudomonadati</taxon>
        <taxon>Thermodesulfobacteriota</taxon>
        <taxon>Desulfuromonadia</taxon>
        <taxon>Desulfuromonadales</taxon>
        <taxon>Geoalkalibacteraceae</taxon>
        <taxon>Geoalkalibacter</taxon>
    </lineage>
</organism>
<dbReference type="EMBL" id="CP010311">
    <property type="protein sequence ID" value="AJF07665.1"/>
    <property type="molecule type" value="Genomic_DNA"/>
</dbReference>
<evidence type="ECO:0000259" key="1">
    <source>
        <dbReference type="Pfam" id="PF01402"/>
    </source>
</evidence>
<proteinExistence type="predicted"/>
<gene>
    <name evidence="2" type="ORF">GSUB_15460</name>
</gene>
<dbReference type="STRING" id="483547.GSUB_15460"/>